<dbReference type="SFLD" id="SFLDG01135">
    <property type="entry name" value="C1.5.6:_HAD__Beta-PGM__Phospha"/>
    <property type="match status" value="1"/>
</dbReference>
<proteinExistence type="predicted"/>
<dbReference type="InterPro" id="IPR051600">
    <property type="entry name" value="Beta-PGM-like"/>
</dbReference>
<keyword evidence="3" id="KW-0460">Magnesium</keyword>
<evidence type="ECO:0000256" key="1">
    <source>
        <dbReference type="ARBA" id="ARBA00001946"/>
    </source>
</evidence>
<dbReference type="Gene3D" id="1.10.150.240">
    <property type="entry name" value="Putative phosphatase, domain 2"/>
    <property type="match status" value="1"/>
</dbReference>
<reference evidence="6 7" key="1">
    <citation type="submission" date="2024-06" db="EMBL/GenBank/DDBJ databases">
        <authorList>
            <person name="Kraege A."/>
            <person name="Thomma B."/>
        </authorList>
    </citation>
    <scope>NUCLEOTIDE SEQUENCE [LARGE SCALE GENOMIC DNA]</scope>
</reference>
<organism evidence="6 7">
    <name type="scientific">Coccomyxa viridis</name>
    <dbReference type="NCBI Taxonomy" id="1274662"/>
    <lineage>
        <taxon>Eukaryota</taxon>
        <taxon>Viridiplantae</taxon>
        <taxon>Chlorophyta</taxon>
        <taxon>core chlorophytes</taxon>
        <taxon>Trebouxiophyceae</taxon>
        <taxon>Trebouxiophyceae incertae sedis</taxon>
        <taxon>Coccomyxaceae</taxon>
        <taxon>Coccomyxa</taxon>
    </lineage>
</organism>
<protein>
    <submittedName>
        <fullName evidence="6">G11865 protein</fullName>
    </submittedName>
</protein>
<dbReference type="NCBIfam" id="TIGR01509">
    <property type="entry name" value="HAD-SF-IA-v3"/>
    <property type="match status" value="1"/>
</dbReference>
<evidence type="ECO:0000256" key="3">
    <source>
        <dbReference type="ARBA" id="ARBA00022842"/>
    </source>
</evidence>
<dbReference type="InterPro" id="IPR006439">
    <property type="entry name" value="HAD-SF_hydro_IA"/>
</dbReference>
<dbReference type="EMBL" id="CAXHTA020000019">
    <property type="protein sequence ID" value="CAL5228689.1"/>
    <property type="molecule type" value="Genomic_DNA"/>
</dbReference>
<comment type="cofactor">
    <cofactor evidence="1">
        <name>Mg(2+)</name>
        <dbReference type="ChEBI" id="CHEBI:18420"/>
    </cofactor>
</comment>
<evidence type="ECO:0000256" key="2">
    <source>
        <dbReference type="ARBA" id="ARBA00022723"/>
    </source>
</evidence>
<dbReference type="PANTHER" id="PTHR46193">
    <property type="entry name" value="6-PHOSPHOGLUCONATE PHOSPHATASE"/>
    <property type="match status" value="1"/>
</dbReference>
<dbReference type="Proteomes" id="UP001497392">
    <property type="component" value="Unassembled WGS sequence"/>
</dbReference>
<dbReference type="PRINTS" id="PR00413">
    <property type="entry name" value="HADHALOGNASE"/>
</dbReference>
<dbReference type="Gene3D" id="3.40.50.1000">
    <property type="entry name" value="HAD superfamily/HAD-like"/>
    <property type="match status" value="1"/>
</dbReference>
<dbReference type="SFLD" id="SFLDS00003">
    <property type="entry name" value="Haloacid_Dehalogenase"/>
    <property type="match status" value="1"/>
</dbReference>
<dbReference type="SFLD" id="SFLDG01129">
    <property type="entry name" value="C1.5:_HAD__Beta-PGM__Phosphata"/>
    <property type="match status" value="1"/>
</dbReference>
<evidence type="ECO:0000313" key="7">
    <source>
        <dbReference type="Proteomes" id="UP001497392"/>
    </source>
</evidence>
<evidence type="ECO:0000313" key="6">
    <source>
        <dbReference type="EMBL" id="CAL5228689.1"/>
    </source>
</evidence>
<dbReference type="SUPFAM" id="SSF56784">
    <property type="entry name" value="HAD-like"/>
    <property type="match status" value="1"/>
</dbReference>
<dbReference type="InterPro" id="IPR023198">
    <property type="entry name" value="PGP-like_dom2"/>
</dbReference>
<dbReference type="InterPro" id="IPR023214">
    <property type="entry name" value="HAD_sf"/>
</dbReference>
<feature type="compositionally biased region" description="Low complexity" evidence="5">
    <location>
        <begin position="15"/>
        <end position="27"/>
    </location>
</feature>
<dbReference type="InterPro" id="IPR036412">
    <property type="entry name" value="HAD-like_sf"/>
</dbReference>
<dbReference type="Pfam" id="PF00702">
    <property type="entry name" value="Hydrolase"/>
    <property type="match status" value="1"/>
</dbReference>
<keyword evidence="7" id="KW-1185">Reference proteome</keyword>
<dbReference type="CDD" id="cd07505">
    <property type="entry name" value="HAD_BPGM-like"/>
    <property type="match status" value="1"/>
</dbReference>
<evidence type="ECO:0000256" key="5">
    <source>
        <dbReference type="SAM" id="MobiDB-lite"/>
    </source>
</evidence>
<feature type="region of interest" description="Disordered" evidence="5">
    <location>
        <begin position="1"/>
        <end position="34"/>
    </location>
</feature>
<keyword evidence="2" id="KW-0479">Metal-binding</keyword>
<sequence>MQQYTPHGPRKQQLARRQTPQAAAQPSRRVRTAAAKTQVPDEYETIEIAGITMSANPGNRPFPDLSTIKAVLFDVDGTLTNSDPLHFDAFHDILLEYGYKGFKDGAPIDREFFDEHISGGHNILLSKFLWPDRDQAFRDKFSDEKEALFRKYALDKGLPMVKGLREWIQWIDDRGIKKCAVTNAPKKNAEVMLEALGLDKWFDKIVLGEECANPKPYPDPYLEGLKAFGVKPEETIVCEDSPSGTAAGVAAGVPVVGILTSQTKERMEKAGVSITIKDYTELVQRAKDDEAKHSNGKA</sequence>
<comment type="caution">
    <text evidence="6">The sequence shown here is derived from an EMBL/GenBank/DDBJ whole genome shotgun (WGS) entry which is preliminary data.</text>
</comment>
<accession>A0ABP1G8Z3</accession>
<dbReference type="PANTHER" id="PTHR46193:SF18">
    <property type="entry name" value="HEXITOL PHOSPHATASE B"/>
    <property type="match status" value="1"/>
</dbReference>
<name>A0ABP1G8Z3_9CHLO</name>
<keyword evidence="4" id="KW-0119">Carbohydrate metabolism</keyword>
<evidence type="ECO:0000256" key="4">
    <source>
        <dbReference type="ARBA" id="ARBA00023277"/>
    </source>
</evidence>
<gene>
    <name evidence="6" type="primary">g11865</name>
    <name evidence="6" type="ORF">VP750_LOCUS10595</name>
</gene>